<keyword evidence="6" id="KW-0482">Metalloprotease</keyword>
<sequence length="213" mass="23957">MTINDQIKKYYTILGQDGAQQIKTLRRFFPNDYDFNEMSQAVAEDFIAQNPTYNRALLLGVAIGQRVVSATRPKLLNAKFSEEIGHYAKQQLGHLPQEQLCIALLDAQLNVIGWETVFVGSLTHVQASPREIFQRVLKANALGFMMVHNHPSGNLTPSDVDVKFSQQLQHLGDQLGVPMFDSFIVTQESYWSMSENSQLSAQRVQVTSAKLTK</sequence>
<dbReference type="InterPro" id="IPR001405">
    <property type="entry name" value="UPF0758"/>
</dbReference>
<reference evidence="8 9" key="1">
    <citation type="submission" date="2020-04" db="EMBL/GenBank/DDBJ databases">
        <title>MicrobeNet Type strains.</title>
        <authorList>
            <person name="Nicholson A.C."/>
        </authorList>
    </citation>
    <scope>NUCLEOTIDE SEQUENCE [LARGE SCALE GENOMIC DNA]</scope>
    <source>
        <strain evidence="8 9">CCUG 54536</strain>
    </source>
</reference>
<feature type="domain" description="MPN" evidence="7">
    <location>
        <begin position="68"/>
        <end position="199"/>
    </location>
</feature>
<organism evidence="8 9">
    <name type="scientific">Leuconostoc holzapfelii</name>
    <dbReference type="NCBI Taxonomy" id="434464"/>
    <lineage>
        <taxon>Bacteria</taxon>
        <taxon>Bacillati</taxon>
        <taxon>Bacillota</taxon>
        <taxon>Bacilli</taxon>
        <taxon>Lactobacillales</taxon>
        <taxon>Lactobacillaceae</taxon>
        <taxon>Leuconostoc</taxon>
    </lineage>
</organism>
<accession>A0A846ZC80</accession>
<dbReference type="EMBL" id="JAAXPO010000009">
    <property type="protein sequence ID" value="NKZ19076.1"/>
    <property type="molecule type" value="Genomic_DNA"/>
</dbReference>
<keyword evidence="5" id="KW-0862">Zinc</keyword>
<dbReference type="AlphaFoldDB" id="A0A846ZC80"/>
<evidence type="ECO:0000313" key="9">
    <source>
        <dbReference type="Proteomes" id="UP000590460"/>
    </source>
</evidence>
<gene>
    <name evidence="8" type="ORF">HF966_07810</name>
</gene>
<dbReference type="PANTHER" id="PTHR30471">
    <property type="entry name" value="DNA REPAIR PROTEIN RADC"/>
    <property type="match status" value="1"/>
</dbReference>
<name>A0A846ZC80_9LACO</name>
<dbReference type="InterPro" id="IPR020891">
    <property type="entry name" value="UPF0758_CS"/>
</dbReference>
<evidence type="ECO:0000256" key="1">
    <source>
        <dbReference type="ARBA" id="ARBA00010243"/>
    </source>
</evidence>
<keyword evidence="2" id="KW-0645">Protease</keyword>
<dbReference type="Proteomes" id="UP000590460">
    <property type="component" value="Unassembled WGS sequence"/>
</dbReference>
<keyword evidence="3" id="KW-0479">Metal-binding</keyword>
<keyword evidence="4" id="KW-0378">Hydrolase</keyword>
<dbReference type="PROSITE" id="PS01302">
    <property type="entry name" value="UPF0758"/>
    <property type="match status" value="1"/>
</dbReference>
<evidence type="ECO:0000256" key="5">
    <source>
        <dbReference type="ARBA" id="ARBA00022833"/>
    </source>
</evidence>
<protein>
    <submittedName>
        <fullName evidence="8">JAB domain-containing protein</fullName>
    </submittedName>
</protein>
<dbReference type="InterPro" id="IPR025657">
    <property type="entry name" value="RadC_JAB"/>
</dbReference>
<dbReference type="Gene3D" id="3.40.140.10">
    <property type="entry name" value="Cytidine Deaminase, domain 2"/>
    <property type="match status" value="1"/>
</dbReference>
<dbReference type="InterPro" id="IPR037518">
    <property type="entry name" value="MPN"/>
</dbReference>
<dbReference type="GO" id="GO:0046872">
    <property type="term" value="F:metal ion binding"/>
    <property type="evidence" value="ECO:0007669"/>
    <property type="project" value="UniProtKB-KW"/>
</dbReference>
<dbReference type="GO" id="GO:0008237">
    <property type="term" value="F:metallopeptidase activity"/>
    <property type="evidence" value="ECO:0007669"/>
    <property type="project" value="UniProtKB-KW"/>
</dbReference>
<dbReference type="Pfam" id="PF04002">
    <property type="entry name" value="RadC"/>
    <property type="match status" value="1"/>
</dbReference>
<dbReference type="PROSITE" id="PS50249">
    <property type="entry name" value="MPN"/>
    <property type="match status" value="1"/>
</dbReference>
<evidence type="ECO:0000313" key="8">
    <source>
        <dbReference type="EMBL" id="NKZ19076.1"/>
    </source>
</evidence>
<dbReference type="GO" id="GO:0006508">
    <property type="term" value="P:proteolysis"/>
    <property type="evidence" value="ECO:0007669"/>
    <property type="project" value="UniProtKB-KW"/>
</dbReference>
<evidence type="ECO:0000256" key="3">
    <source>
        <dbReference type="ARBA" id="ARBA00022723"/>
    </source>
</evidence>
<dbReference type="CDD" id="cd08071">
    <property type="entry name" value="MPN_DUF2466"/>
    <property type="match status" value="1"/>
</dbReference>
<evidence type="ECO:0000256" key="2">
    <source>
        <dbReference type="ARBA" id="ARBA00022670"/>
    </source>
</evidence>
<dbReference type="PANTHER" id="PTHR30471:SF3">
    <property type="entry name" value="UPF0758 PROTEIN YEES-RELATED"/>
    <property type="match status" value="1"/>
</dbReference>
<proteinExistence type="inferred from homology"/>
<evidence type="ECO:0000256" key="6">
    <source>
        <dbReference type="ARBA" id="ARBA00023049"/>
    </source>
</evidence>
<dbReference type="RefSeq" id="WP_168677687.1">
    <property type="nucleotide sequence ID" value="NZ_BPKV01000011.1"/>
</dbReference>
<evidence type="ECO:0000256" key="4">
    <source>
        <dbReference type="ARBA" id="ARBA00022801"/>
    </source>
</evidence>
<comment type="caution">
    <text evidence="8">The sequence shown here is derived from an EMBL/GenBank/DDBJ whole genome shotgun (WGS) entry which is preliminary data.</text>
</comment>
<comment type="similarity">
    <text evidence="1">Belongs to the UPF0758 family.</text>
</comment>
<evidence type="ECO:0000259" key="7">
    <source>
        <dbReference type="PROSITE" id="PS50249"/>
    </source>
</evidence>